<reference evidence="3 4" key="1">
    <citation type="journal article" date="2018" name="Mol. Biol. Evol.">
        <title>Broad Genomic Sampling Reveals a Smut Pathogenic Ancestry of the Fungal Clade Ustilaginomycotina.</title>
        <authorList>
            <person name="Kijpornyongpan T."/>
            <person name="Mondo S.J."/>
            <person name="Barry K."/>
            <person name="Sandor L."/>
            <person name="Lee J."/>
            <person name="Lipzen A."/>
            <person name="Pangilinan J."/>
            <person name="LaButti K."/>
            <person name="Hainaut M."/>
            <person name="Henrissat B."/>
            <person name="Grigoriev I.V."/>
            <person name="Spatafora J.W."/>
            <person name="Aime M.C."/>
        </authorList>
    </citation>
    <scope>NUCLEOTIDE SEQUENCE [LARGE SCALE GENOMIC DNA]</scope>
    <source>
        <strain evidence="3 4">MCA 3882</strain>
    </source>
</reference>
<dbReference type="PANTHER" id="PTHR13490">
    <property type="entry name" value="MITOCHONDRIAL 28S RIBOSOMAL PROTEIN S28"/>
    <property type="match status" value="1"/>
</dbReference>
<dbReference type="FunCoup" id="A0A316VPM7">
    <property type="interactions" value="24"/>
</dbReference>
<dbReference type="EMBL" id="KZ819602">
    <property type="protein sequence ID" value="PWN38373.1"/>
    <property type="molecule type" value="Genomic_DNA"/>
</dbReference>
<dbReference type="PANTHER" id="PTHR13490:SF0">
    <property type="entry name" value="SMALL RIBOSOMAL SUBUNIT PROTEIN MS35"/>
    <property type="match status" value="1"/>
</dbReference>
<proteinExistence type="predicted"/>
<organism evidence="3 4">
    <name type="scientific">Meira miltonrushii</name>
    <dbReference type="NCBI Taxonomy" id="1280837"/>
    <lineage>
        <taxon>Eukaryota</taxon>
        <taxon>Fungi</taxon>
        <taxon>Dikarya</taxon>
        <taxon>Basidiomycota</taxon>
        <taxon>Ustilaginomycotina</taxon>
        <taxon>Exobasidiomycetes</taxon>
        <taxon>Exobasidiales</taxon>
        <taxon>Brachybasidiaceae</taxon>
        <taxon>Meira</taxon>
    </lineage>
</organism>
<dbReference type="InterPro" id="IPR019349">
    <property type="entry name" value="Ribosomal_mS35_mit"/>
</dbReference>
<dbReference type="Proteomes" id="UP000245771">
    <property type="component" value="Unassembled WGS sequence"/>
</dbReference>
<keyword evidence="4" id="KW-1185">Reference proteome</keyword>
<evidence type="ECO:0000313" key="3">
    <source>
        <dbReference type="EMBL" id="PWN38373.1"/>
    </source>
</evidence>
<dbReference type="GO" id="GO:0005763">
    <property type="term" value="C:mitochondrial small ribosomal subunit"/>
    <property type="evidence" value="ECO:0007669"/>
    <property type="project" value="TreeGrafter"/>
</dbReference>
<dbReference type="OrthoDB" id="283424at2759"/>
<dbReference type="AlphaFoldDB" id="A0A316VPM7"/>
<feature type="domain" description="Small ribosomal subunit protein mS35 mitochondrial conserved" evidence="2">
    <location>
        <begin position="89"/>
        <end position="257"/>
    </location>
</feature>
<name>A0A316VPM7_9BASI</name>
<dbReference type="GO" id="GO:0032543">
    <property type="term" value="P:mitochondrial translation"/>
    <property type="evidence" value="ECO:0007669"/>
    <property type="project" value="InterPro"/>
</dbReference>
<protein>
    <recommendedName>
        <fullName evidence="2">Small ribosomal subunit protein mS35 mitochondrial conserved domain-containing protein</fullName>
    </recommendedName>
</protein>
<accession>A0A316VPM7</accession>
<dbReference type="STRING" id="1280837.A0A316VPM7"/>
<feature type="compositionally biased region" description="Low complexity" evidence="1">
    <location>
        <begin position="1"/>
        <end position="24"/>
    </location>
</feature>
<dbReference type="InterPro" id="IPR039848">
    <property type="entry name" value="Ribosomal_mS35_mt"/>
</dbReference>
<dbReference type="GO" id="GO:0003735">
    <property type="term" value="F:structural constituent of ribosome"/>
    <property type="evidence" value="ECO:0007669"/>
    <property type="project" value="InterPro"/>
</dbReference>
<evidence type="ECO:0000259" key="2">
    <source>
        <dbReference type="Pfam" id="PF10213"/>
    </source>
</evidence>
<feature type="region of interest" description="Disordered" evidence="1">
    <location>
        <begin position="1"/>
        <end position="40"/>
    </location>
</feature>
<gene>
    <name evidence="3" type="ORF">FA14DRAFT_143385</name>
</gene>
<sequence>MKLQGSLGRSSVCSGSSSRQFSSSTIVQAKPRRQKISQDPHALDKMKKFEFDDIPTAGHFLLDRKRQLLHYARLAEWEMPKLAQFKKQYIPPTNEQILRVKQIHYQGEAHPVTRKAVVTVQVSDLFKGDYLSSRDARKKFLLLAGPRWNPFEEKKDMIQQSNKRIDIFGDHAKLERKALDNGGFGVVKISCERFPNSQMNLKWCSDAVDSLIAEANKDAEAVKDVPLDLRHAQAQERSRANLDRKSAPTIRDFPKEWLQKSSSA</sequence>
<dbReference type="Pfam" id="PF10213">
    <property type="entry name" value="MRP-S28"/>
    <property type="match status" value="1"/>
</dbReference>
<evidence type="ECO:0000256" key="1">
    <source>
        <dbReference type="SAM" id="MobiDB-lite"/>
    </source>
</evidence>
<dbReference type="RefSeq" id="XP_025358675.1">
    <property type="nucleotide sequence ID" value="XM_025497207.1"/>
</dbReference>
<dbReference type="InParanoid" id="A0A316VPM7"/>
<dbReference type="GeneID" id="37018988"/>
<evidence type="ECO:0000313" key="4">
    <source>
        <dbReference type="Proteomes" id="UP000245771"/>
    </source>
</evidence>